<dbReference type="PROSITE" id="PS50076">
    <property type="entry name" value="DNAJ_2"/>
    <property type="match status" value="1"/>
</dbReference>
<dbReference type="InterPro" id="IPR043361">
    <property type="entry name" value="DNAJC16_TRX"/>
</dbReference>
<keyword evidence="13" id="KW-1185">Reference proteome</keyword>
<reference evidence="13" key="1">
    <citation type="submission" date="2015-02" db="EMBL/GenBank/DDBJ databases">
        <title>Genome sequencing for Strongylocentrotus purpuratus.</title>
        <authorList>
            <person name="Murali S."/>
            <person name="Liu Y."/>
            <person name="Vee V."/>
            <person name="English A."/>
            <person name="Wang M."/>
            <person name="Skinner E."/>
            <person name="Han Y."/>
            <person name="Muzny D.M."/>
            <person name="Worley K.C."/>
            <person name="Gibbs R.A."/>
        </authorList>
    </citation>
    <scope>NUCLEOTIDE SEQUENCE</scope>
</reference>
<protein>
    <recommendedName>
        <fullName evidence="11">J domain-containing protein</fullName>
    </recommendedName>
</protein>
<proteinExistence type="predicted"/>
<dbReference type="SUPFAM" id="SSF46565">
    <property type="entry name" value="Chaperone J-domain"/>
    <property type="match status" value="1"/>
</dbReference>
<dbReference type="PROSITE" id="PS00636">
    <property type="entry name" value="DNAJ_1"/>
    <property type="match status" value="1"/>
</dbReference>
<evidence type="ECO:0000256" key="7">
    <source>
        <dbReference type="ARBA" id="ARBA00023180"/>
    </source>
</evidence>
<feature type="domain" description="J" evidence="11">
    <location>
        <begin position="28"/>
        <end position="92"/>
    </location>
</feature>
<evidence type="ECO:0000256" key="4">
    <source>
        <dbReference type="ARBA" id="ARBA00022824"/>
    </source>
</evidence>
<evidence type="ECO:0000256" key="2">
    <source>
        <dbReference type="ARBA" id="ARBA00022692"/>
    </source>
</evidence>
<dbReference type="AlphaFoldDB" id="A0A7M7NYC2"/>
<evidence type="ECO:0000256" key="9">
    <source>
        <dbReference type="SAM" id="Phobius"/>
    </source>
</evidence>
<dbReference type="SUPFAM" id="SSF52833">
    <property type="entry name" value="Thioredoxin-like"/>
    <property type="match status" value="1"/>
</dbReference>
<dbReference type="OrthoDB" id="10065037at2759"/>
<dbReference type="Gene3D" id="1.10.287.110">
    <property type="entry name" value="DnaJ domain"/>
    <property type="match status" value="1"/>
</dbReference>
<dbReference type="RefSeq" id="XP_030842802.1">
    <property type="nucleotide sequence ID" value="XM_030986942.1"/>
</dbReference>
<evidence type="ECO:0000256" key="6">
    <source>
        <dbReference type="ARBA" id="ARBA00023136"/>
    </source>
</evidence>
<keyword evidence="2 9" id="KW-0812">Transmembrane</keyword>
<name>A0A7M7NYC2_STRPU</name>
<dbReference type="Pfam" id="PF00226">
    <property type="entry name" value="DnaJ"/>
    <property type="match status" value="1"/>
</dbReference>
<feature type="compositionally biased region" description="Basic and acidic residues" evidence="8">
    <location>
        <begin position="564"/>
        <end position="578"/>
    </location>
</feature>
<accession>A0A7M7NYC2</accession>
<keyword evidence="6 9" id="KW-0472">Membrane</keyword>
<dbReference type="GO" id="GO:0005789">
    <property type="term" value="C:endoplasmic reticulum membrane"/>
    <property type="evidence" value="ECO:0007669"/>
    <property type="project" value="UniProtKB-SubCell"/>
</dbReference>
<dbReference type="PRINTS" id="PR00625">
    <property type="entry name" value="JDOMAIN"/>
</dbReference>
<keyword evidence="4" id="KW-0256">Endoplasmic reticulum</keyword>
<evidence type="ECO:0000256" key="3">
    <source>
        <dbReference type="ARBA" id="ARBA00022729"/>
    </source>
</evidence>
<keyword evidence="5 9" id="KW-1133">Transmembrane helix</keyword>
<evidence type="ECO:0000256" key="8">
    <source>
        <dbReference type="SAM" id="MobiDB-lite"/>
    </source>
</evidence>
<comment type="subcellular location">
    <subcellularLocation>
        <location evidence="1">Endoplasmic reticulum membrane</location>
        <topology evidence="1">Single-pass membrane protein</topology>
    </subcellularLocation>
</comment>
<evidence type="ECO:0000259" key="11">
    <source>
        <dbReference type="PROSITE" id="PS50076"/>
    </source>
</evidence>
<reference evidence="12" key="2">
    <citation type="submission" date="2021-01" db="UniProtKB">
        <authorList>
            <consortium name="EnsemblMetazoa"/>
        </authorList>
    </citation>
    <scope>IDENTIFICATION</scope>
</reference>
<dbReference type="GeneID" id="582790"/>
<dbReference type="Gene3D" id="3.40.30.10">
    <property type="entry name" value="Glutaredoxin"/>
    <property type="match status" value="1"/>
</dbReference>
<dbReference type="InterPro" id="IPR036249">
    <property type="entry name" value="Thioredoxin-like_sf"/>
</dbReference>
<organism evidence="12 13">
    <name type="scientific">Strongylocentrotus purpuratus</name>
    <name type="common">Purple sea urchin</name>
    <dbReference type="NCBI Taxonomy" id="7668"/>
    <lineage>
        <taxon>Eukaryota</taxon>
        <taxon>Metazoa</taxon>
        <taxon>Echinodermata</taxon>
        <taxon>Eleutherozoa</taxon>
        <taxon>Echinozoa</taxon>
        <taxon>Echinoidea</taxon>
        <taxon>Euechinoidea</taxon>
        <taxon>Echinacea</taxon>
        <taxon>Camarodonta</taxon>
        <taxon>Echinidea</taxon>
        <taxon>Strongylocentrotidae</taxon>
        <taxon>Strongylocentrotus</taxon>
    </lineage>
</organism>
<evidence type="ECO:0000256" key="5">
    <source>
        <dbReference type="ARBA" id="ARBA00022989"/>
    </source>
</evidence>
<dbReference type="InterPro" id="IPR052448">
    <property type="entry name" value="DnaJ_C16_autophagy_reg"/>
</dbReference>
<dbReference type="Proteomes" id="UP000007110">
    <property type="component" value="Unassembled WGS sequence"/>
</dbReference>
<dbReference type="CDD" id="cd02963">
    <property type="entry name" value="TRX_DnaJ"/>
    <property type="match status" value="1"/>
</dbReference>
<evidence type="ECO:0000256" key="1">
    <source>
        <dbReference type="ARBA" id="ARBA00004389"/>
    </source>
</evidence>
<keyword evidence="7" id="KW-0325">Glycoprotein</keyword>
<dbReference type="InParanoid" id="A0A7M7NYC2"/>
<evidence type="ECO:0000313" key="12">
    <source>
        <dbReference type="EnsemblMetazoa" id="XP_030842802"/>
    </source>
</evidence>
<feature type="signal peptide" evidence="10">
    <location>
        <begin position="1"/>
        <end position="20"/>
    </location>
</feature>
<feature type="region of interest" description="Disordered" evidence="8">
    <location>
        <begin position="675"/>
        <end position="708"/>
    </location>
</feature>
<dbReference type="PANTHER" id="PTHR44303:SF2">
    <property type="entry name" value="DNAJ HOMOLOG SUBFAMILY C MEMBER 16"/>
    <property type="match status" value="1"/>
</dbReference>
<feature type="region of interest" description="Disordered" evidence="8">
    <location>
        <begin position="564"/>
        <end position="586"/>
    </location>
</feature>
<dbReference type="InterPro" id="IPR018253">
    <property type="entry name" value="DnaJ_domain_CS"/>
</dbReference>
<feature type="chain" id="PRO_5029813253" description="J domain-containing protein" evidence="10">
    <location>
        <begin position="21"/>
        <end position="757"/>
    </location>
</feature>
<dbReference type="InterPro" id="IPR036869">
    <property type="entry name" value="J_dom_sf"/>
</dbReference>
<sequence>MRNKMAKSPVFILFLIIVSAGLFECSLNPYKTLSVSKSASQPEIKRAYKKLAREWHPDKSDDPNASDKFIKIQQSYEILSDEAKRREYDQFGIVDPQESQRRQRDPFADQFFQQNNNFGGGFNFHNSGNNDPRRVTLSRLQDGILPQSTDKPYLIFVTGSFCFNCMNIERMWSDITPEIESWGVGVGSVNIDSDRRLASVLGIRHRPAIAGIINGQVTDYGQGSVTLKAMRDFVDRLLPSSLIQEVHNNNYEDFFANFYNENKPRVLLYSRNRDIPIIFKVGVFAFREHQTFGFTSAKYSNTDGVLKHVGVQHRTGKVLVFKENIKESVDMVEEKHMTLEALTHLLNYNKYLYLPRLSSQTLFEEMCPETPNLVGRKLCVIQITKATPEHEPFRASFRDMVMSTPSWPHEAKMTYMLFENQEQVAAAMEGLMVEVQHAVPVAIVWRQRGNQIRHAWLPDGWEGQDITLERRGIKEFLYRLNDGTSKFAHKGILPQFNDENAPAWPIRKFRELTQKMTDLYNAAYNFIFGSSWESSSLLMLMMVIYFGCFVLAFLGLFGGSKEPKEASQENNEGGERSQPRAKRSVSMKELGRHEYANLIERKRNSWHLILLVKDSSRSSLCQQLFKELGSYPLRLPLNFVSIDKQTFWYRTLVPGKEVGTILAIRPSKKQYSVFNPTTAPKSSSDRDPHLRHRHGDSGEMDTDFIGFNDSDDEGARRNGVGGGGGGVNIFHGFCLWLDRLQDGELRKMDVAEWPNMD</sequence>
<evidence type="ECO:0000256" key="10">
    <source>
        <dbReference type="SAM" id="SignalP"/>
    </source>
</evidence>
<dbReference type="KEGG" id="spu:582790"/>
<dbReference type="CDD" id="cd06257">
    <property type="entry name" value="DnaJ"/>
    <property type="match status" value="1"/>
</dbReference>
<dbReference type="InterPro" id="IPR001623">
    <property type="entry name" value="DnaJ_domain"/>
</dbReference>
<feature type="transmembrane region" description="Helical" evidence="9">
    <location>
        <begin position="537"/>
        <end position="557"/>
    </location>
</feature>
<keyword evidence="3 10" id="KW-0732">Signal</keyword>
<dbReference type="OMA" id="HAKHPEC"/>
<evidence type="ECO:0000313" key="13">
    <source>
        <dbReference type="Proteomes" id="UP000007110"/>
    </source>
</evidence>
<dbReference type="PANTHER" id="PTHR44303">
    <property type="entry name" value="DNAJ HOMOLOG SUBFAMILY C MEMBER 16"/>
    <property type="match status" value="1"/>
</dbReference>
<dbReference type="EnsemblMetazoa" id="XM_030986942">
    <property type="protein sequence ID" value="XP_030842802"/>
    <property type="gene ID" value="LOC582790"/>
</dbReference>
<dbReference type="SMART" id="SM00271">
    <property type="entry name" value="DnaJ"/>
    <property type="match status" value="1"/>
</dbReference>